<dbReference type="EMBL" id="CP021084">
    <property type="protein sequence ID" value="ASN83161.1"/>
    <property type="molecule type" value="Genomic_DNA"/>
</dbReference>
<dbReference type="Proteomes" id="UP000259030">
    <property type="component" value="Plasmid pDFI3"/>
</dbReference>
<evidence type="ECO:0000313" key="2">
    <source>
        <dbReference type="Proteomes" id="UP000259030"/>
    </source>
</evidence>
<geneLocation type="plasmid" evidence="2">
    <name>pdfi3</name>
</geneLocation>
<protein>
    <submittedName>
        <fullName evidence="1">Uncharacterized protein</fullName>
    </submittedName>
</protein>
<organism evidence="1 2">
    <name type="scientific">Deinococcus ficus</name>
    <dbReference type="NCBI Taxonomy" id="317577"/>
    <lineage>
        <taxon>Bacteria</taxon>
        <taxon>Thermotogati</taxon>
        <taxon>Deinococcota</taxon>
        <taxon>Deinococci</taxon>
        <taxon>Deinococcales</taxon>
        <taxon>Deinococcaceae</taxon>
        <taxon>Deinococcus</taxon>
    </lineage>
</organism>
<evidence type="ECO:0000313" key="1">
    <source>
        <dbReference type="EMBL" id="ASN83161.1"/>
    </source>
</evidence>
<dbReference type="AlphaFoldDB" id="A0A221T2R5"/>
<dbReference type="KEGG" id="dfc:DFI_18345"/>
<keyword evidence="2" id="KW-1185">Reference proteome</keyword>
<proteinExistence type="predicted"/>
<accession>A0A221T2R5</accession>
<keyword evidence="1" id="KW-0614">Plasmid</keyword>
<sequence>MALRYALPGGLRYRRGVSGANITQIRYAPRRPLYVGVDRDLSEHLAALAQRIPDVRDQLSHWLAHVPSRCREVEGRPDALLAALDDGARRRVAQELHQDLERGGHDVLLHHHRPPLGPHRYSLSVIFPWPERLGLLPAVSGPILSPGQVAPVCAWPPAGSPAPRGQAVQASL</sequence>
<name>A0A221T2R5_9DEIO</name>
<reference evidence="1 2" key="1">
    <citation type="submission" date="2017-05" db="EMBL/GenBank/DDBJ databases">
        <title>The complete genome sequence of Deinococcus ficus isolated from the rhizosphere of the Ficus religiosa L. in Taiwan.</title>
        <authorList>
            <person name="Wu K.-M."/>
            <person name="Liao T.-L."/>
            <person name="Liu Y.-M."/>
            <person name="Young C.-C."/>
            <person name="Tsai S.-F."/>
        </authorList>
    </citation>
    <scope>NUCLEOTIDE SEQUENCE [LARGE SCALE GENOMIC DNA]</scope>
    <source>
        <strain evidence="1 2">CC-FR2-10</strain>
        <plasmid evidence="2">pdfi3</plasmid>
    </source>
</reference>
<gene>
    <name evidence="1" type="ORF">DFI_18345</name>
</gene>